<evidence type="ECO:0000256" key="4">
    <source>
        <dbReference type="ARBA" id="ARBA00023015"/>
    </source>
</evidence>
<feature type="repeat" description="WD" evidence="7">
    <location>
        <begin position="389"/>
        <end position="431"/>
    </location>
</feature>
<dbReference type="SMART" id="SM00667">
    <property type="entry name" value="LisH"/>
    <property type="match status" value="1"/>
</dbReference>
<dbReference type="FunFam" id="2.130.10.10:FF:000218">
    <property type="entry name" value="WD40 repeat-containing protein HOS15"/>
    <property type="match status" value="1"/>
</dbReference>
<dbReference type="InterPro" id="IPR019775">
    <property type="entry name" value="WD40_repeat_CS"/>
</dbReference>
<sequence>MSINSDELNFLVYRYLQESGYVHSAFTFAYESLVGRADLATADIPPGALINFLQKGLQYVEIEKELEQGTGKLVNGLSLLSASRDGSDAMAGSGAGNTTGSGGAAGSGAGSDPMDTSGDSSSRNAQTRGGAGGTTLGLAGQAKGGAAAGDGAWVAKEDVTELKGHKMEVQVCAWNPKADVIATGSADSTARLWSIPRGASGLPAGNLASKSPVVLRHASMENGTPELKDVSSLDWRPDGQQLASGSYDGTGRIWDVKGDLVQTLSRHKGTIFSIRWNPSGTYLLSGSVDRTAVVWDASSGTVLQVFENHKEPVLDIAWRNNETFATCSTDKMIYLCEVGKQEPLTQFSGHNHEVNSIQWNHNAELLLSCSDDFTARLWKPDQTSPLRTFHEHTAAIHHVKWSPTQRSLFATASDDATVKTWDAETGKCISTFADHTKAVYNLAFSPNGEYLATGSLDHTLRIWSVKDGKCIRKFKGDGGINEVAWNHTGDKVAACHMKPSKSLFIIDFRK</sequence>
<dbReference type="InParanoid" id="A0A2R5GR18"/>
<proteinExistence type="predicted"/>
<keyword evidence="5" id="KW-0804">Transcription</keyword>
<name>A0A2R5GR18_9STRA</name>
<feature type="compositionally biased region" description="Gly residues" evidence="8">
    <location>
        <begin position="93"/>
        <end position="109"/>
    </location>
</feature>
<dbReference type="Pfam" id="PF00400">
    <property type="entry name" value="WD40"/>
    <property type="match status" value="7"/>
</dbReference>
<feature type="repeat" description="WD" evidence="7">
    <location>
        <begin position="264"/>
        <end position="305"/>
    </location>
</feature>
<evidence type="ECO:0000256" key="5">
    <source>
        <dbReference type="ARBA" id="ARBA00023163"/>
    </source>
</evidence>
<organism evidence="9 10">
    <name type="scientific">Hondaea fermentalgiana</name>
    <dbReference type="NCBI Taxonomy" id="2315210"/>
    <lineage>
        <taxon>Eukaryota</taxon>
        <taxon>Sar</taxon>
        <taxon>Stramenopiles</taxon>
        <taxon>Bigyra</taxon>
        <taxon>Labyrinthulomycetes</taxon>
        <taxon>Thraustochytrida</taxon>
        <taxon>Thraustochytriidae</taxon>
        <taxon>Hondaea</taxon>
    </lineage>
</organism>
<dbReference type="GO" id="GO:0000118">
    <property type="term" value="C:histone deacetylase complex"/>
    <property type="evidence" value="ECO:0007669"/>
    <property type="project" value="TreeGrafter"/>
</dbReference>
<feature type="repeat" description="WD" evidence="7">
    <location>
        <begin position="432"/>
        <end position="473"/>
    </location>
</feature>
<dbReference type="Pfam" id="PF08513">
    <property type="entry name" value="LisH"/>
    <property type="match status" value="1"/>
</dbReference>
<dbReference type="AlphaFoldDB" id="A0A2R5GR18"/>
<gene>
    <name evidence="9" type="ORF">FCC1311_070212</name>
</gene>
<dbReference type="SMART" id="SM00320">
    <property type="entry name" value="WD40"/>
    <property type="match status" value="8"/>
</dbReference>
<evidence type="ECO:0000256" key="2">
    <source>
        <dbReference type="ARBA" id="ARBA00022574"/>
    </source>
</evidence>
<dbReference type="InterPro" id="IPR006594">
    <property type="entry name" value="LisH"/>
</dbReference>
<dbReference type="PROSITE" id="PS50082">
    <property type="entry name" value="WD_REPEATS_2"/>
    <property type="match status" value="6"/>
</dbReference>
<dbReference type="SUPFAM" id="SSF50978">
    <property type="entry name" value="WD40 repeat-like"/>
    <property type="match status" value="2"/>
</dbReference>
<dbReference type="InterPro" id="IPR001680">
    <property type="entry name" value="WD40_rpt"/>
</dbReference>
<dbReference type="InterPro" id="IPR045183">
    <property type="entry name" value="Ebi-like"/>
</dbReference>
<evidence type="ECO:0000256" key="8">
    <source>
        <dbReference type="SAM" id="MobiDB-lite"/>
    </source>
</evidence>
<dbReference type="GO" id="GO:0006357">
    <property type="term" value="P:regulation of transcription by RNA polymerase II"/>
    <property type="evidence" value="ECO:0007669"/>
    <property type="project" value="TreeGrafter"/>
</dbReference>
<accession>A0A2R5GR18</accession>
<dbReference type="InterPro" id="IPR036322">
    <property type="entry name" value="WD40_repeat_dom_sf"/>
</dbReference>
<evidence type="ECO:0000256" key="7">
    <source>
        <dbReference type="PROSITE-ProRule" id="PRU00221"/>
    </source>
</evidence>
<dbReference type="CDD" id="cd00200">
    <property type="entry name" value="WD40"/>
    <property type="match status" value="1"/>
</dbReference>
<keyword evidence="10" id="KW-1185">Reference proteome</keyword>
<evidence type="ECO:0000256" key="6">
    <source>
        <dbReference type="ARBA" id="ARBA00023242"/>
    </source>
</evidence>
<dbReference type="InterPro" id="IPR020472">
    <property type="entry name" value="WD40_PAC1"/>
</dbReference>
<comment type="subcellular location">
    <subcellularLocation>
        <location evidence="1">Nucleus</location>
    </subcellularLocation>
</comment>
<dbReference type="PRINTS" id="PR00320">
    <property type="entry name" value="GPROTEINBRPT"/>
</dbReference>
<dbReference type="PANTHER" id="PTHR22846">
    <property type="entry name" value="WD40 REPEAT PROTEIN"/>
    <property type="match status" value="1"/>
</dbReference>
<comment type="caution">
    <text evidence="9">The sequence shown here is derived from an EMBL/GenBank/DDBJ whole genome shotgun (WGS) entry which is preliminary data.</text>
</comment>
<keyword evidence="2 7" id="KW-0853">WD repeat</keyword>
<dbReference type="PROSITE" id="PS50294">
    <property type="entry name" value="WD_REPEATS_REGION"/>
    <property type="match status" value="6"/>
</dbReference>
<dbReference type="Gene3D" id="2.130.10.10">
    <property type="entry name" value="YVTN repeat-like/Quinoprotein amine dehydrogenase"/>
    <property type="match status" value="1"/>
</dbReference>
<dbReference type="EMBL" id="BEYU01000084">
    <property type="protein sequence ID" value="GBG30801.1"/>
    <property type="molecule type" value="Genomic_DNA"/>
</dbReference>
<keyword evidence="3" id="KW-0677">Repeat</keyword>
<evidence type="ECO:0000256" key="3">
    <source>
        <dbReference type="ARBA" id="ARBA00022737"/>
    </source>
</evidence>
<feature type="repeat" description="WD" evidence="7">
    <location>
        <begin position="347"/>
        <end position="388"/>
    </location>
</feature>
<protein>
    <submittedName>
        <fullName evidence="9">F-box-like/WD repeat-containing protein TBL1X</fullName>
    </submittedName>
</protein>
<dbReference type="OrthoDB" id="1367865at2759"/>
<dbReference type="Proteomes" id="UP000241890">
    <property type="component" value="Unassembled WGS sequence"/>
</dbReference>
<keyword evidence="6" id="KW-0539">Nucleus</keyword>
<dbReference type="Gene3D" id="1.20.960.30">
    <property type="match status" value="1"/>
</dbReference>
<dbReference type="PROSITE" id="PS50896">
    <property type="entry name" value="LISH"/>
    <property type="match status" value="1"/>
</dbReference>
<feature type="region of interest" description="Disordered" evidence="8">
    <location>
        <begin position="88"/>
        <end position="150"/>
    </location>
</feature>
<dbReference type="PROSITE" id="PS00678">
    <property type="entry name" value="WD_REPEATS_1"/>
    <property type="match status" value="1"/>
</dbReference>
<feature type="repeat" description="WD" evidence="7">
    <location>
        <begin position="162"/>
        <end position="195"/>
    </location>
</feature>
<feature type="repeat" description="WD" evidence="7">
    <location>
        <begin position="230"/>
        <end position="257"/>
    </location>
</feature>
<dbReference type="PANTHER" id="PTHR22846:SF2">
    <property type="entry name" value="F-BOX-LIKE_WD REPEAT-CONTAINING PROTEIN EBI"/>
    <property type="match status" value="1"/>
</dbReference>
<evidence type="ECO:0000256" key="1">
    <source>
        <dbReference type="ARBA" id="ARBA00004123"/>
    </source>
</evidence>
<evidence type="ECO:0000313" key="9">
    <source>
        <dbReference type="EMBL" id="GBG30801.1"/>
    </source>
</evidence>
<dbReference type="GO" id="GO:0003714">
    <property type="term" value="F:transcription corepressor activity"/>
    <property type="evidence" value="ECO:0007669"/>
    <property type="project" value="InterPro"/>
</dbReference>
<dbReference type="FunFam" id="1.20.960.30:FF:000001">
    <property type="entry name" value="F-box-like/WD repeat-containing protein TBL1XR1"/>
    <property type="match status" value="1"/>
</dbReference>
<keyword evidence="4" id="KW-0805">Transcription regulation</keyword>
<reference evidence="9 10" key="1">
    <citation type="submission" date="2017-12" db="EMBL/GenBank/DDBJ databases">
        <title>Sequencing, de novo assembly and annotation of complete genome of a new Thraustochytrid species, strain FCC1311.</title>
        <authorList>
            <person name="Sedici K."/>
            <person name="Godart F."/>
            <person name="Aiese Cigliano R."/>
            <person name="Sanseverino W."/>
            <person name="Barakat M."/>
            <person name="Ortet P."/>
            <person name="Marechal E."/>
            <person name="Cagnac O."/>
            <person name="Amato A."/>
        </authorList>
    </citation>
    <scope>NUCLEOTIDE SEQUENCE [LARGE SCALE GENOMIC DNA]</scope>
</reference>
<evidence type="ECO:0000313" key="10">
    <source>
        <dbReference type="Proteomes" id="UP000241890"/>
    </source>
</evidence>
<dbReference type="InterPro" id="IPR015943">
    <property type="entry name" value="WD40/YVTN_repeat-like_dom_sf"/>
</dbReference>